<keyword evidence="3" id="KW-1185">Reference proteome</keyword>
<gene>
    <name evidence="2" type="ORF">OG929_05875</name>
</gene>
<evidence type="ECO:0000256" key="1">
    <source>
        <dbReference type="SAM" id="MobiDB-lite"/>
    </source>
</evidence>
<feature type="compositionally biased region" description="Low complexity" evidence="1">
    <location>
        <begin position="347"/>
        <end position="361"/>
    </location>
</feature>
<dbReference type="InterPro" id="IPR011009">
    <property type="entry name" value="Kinase-like_dom_sf"/>
</dbReference>
<dbReference type="RefSeq" id="WP_329259760.1">
    <property type="nucleotide sequence ID" value="NZ_CP109011.1"/>
</dbReference>
<proteinExistence type="predicted"/>
<keyword evidence="2" id="KW-0808">Transferase</keyword>
<protein>
    <submittedName>
        <fullName evidence="2">Protein kinase family protein</fullName>
    </submittedName>
</protein>
<sequence>MDSRARLHTDTAAALARLSEQDLADLVASGTPLGAGIGGRTALVEVEGVRVFVKRIPLTDTESHPTNVRSTANLFDMPAFCHYGIGAIGSPGFGAWRELAVHEMTTGWVRSGRFPGFPLLHHWRVLPDGPRPLPPQLADEERAVAYWGGSPGVRRHLAGLRTASASLTLFLEYVPHTLHDWLHEQLRAEDADSACALVEQGLEAVTGFLREQQLIHFDAHFGNVLTDGHRLYLTDYGLSLSGRFRLDSRERDFFDRHRPYDRAYALSYLVHWLVADQYGLGRDEREAFIRACADGRRPEGVPGAAAALISRHARLATVVGDFNRRLEQESRLTPYPHDEVDALSPEADSAGSSTMSSSRAATLGSSGK</sequence>
<dbReference type="Gene3D" id="1.10.510.10">
    <property type="entry name" value="Transferase(Phosphotransferase) domain 1"/>
    <property type="match status" value="1"/>
</dbReference>
<feature type="compositionally biased region" description="Basic and acidic residues" evidence="1">
    <location>
        <begin position="329"/>
        <end position="340"/>
    </location>
</feature>
<dbReference type="EMBL" id="CP109011">
    <property type="protein sequence ID" value="WUT41823.1"/>
    <property type="molecule type" value="Genomic_DNA"/>
</dbReference>
<reference evidence="2" key="1">
    <citation type="submission" date="2022-10" db="EMBL/GenBank/DDBJ databases">
        <title>The complete genomes of actinobacterial strains from the NBC collection.</title>
        <authorList>
            <person name="Joergensen T.S."/>
            <person name="Alvarez Arevalo M."/>
            <person name="Sterndorff E.B."/>
            <person name="Faurdal D."/>
            <person name="Vuksanovic O."/>
            <person name="Mourched A.-S."/>
            <person name="Charusanti P."/>
            <person name="Shaw S."/>
            <person name="Blin K."/>
            <person name="Weber T."/>
        </authorList>
    </citation>
    <scope>NUCLEOTIDE SEQUENCE</scope>
    <source>
        <strain evidence="2">NBC_00686</strain>
    </source>
</reference>
<evidence type="ECO:0000313" key="3">
    <source>
        <dbReference type="Proteomes" id="UP001432168"/>
    </source>
</evidence>
<keyword evidence="2" id="KW-0418">Kinase</keyword>
<evidence type="ECO:0000313" key="2">
    <source>
        <dbReference type="EMBL" id="WUT41823.1"/>
    </source>
</evidence>
<name>A0ABZ1WQX0_9ACTN</name>
<feature type="region of interest" description="Disordered" evidence="1">
    <location>
        <begin position="329"/>
        <end position="368"/>
    </location>
</feature>
<dbReference type="SUPFAM" id="SSF56112">
    <property type="entry name" value="Protein kinase-like (PK-like)"/>
    <property type="match status" value="2"/>
</dbReference>
<organism evidence="2 3">
    <name type="scientific">Streptomyces pseudovenezuelae</name>
    <dbReference type="NCBI Taxonomy" id="67350"/>
    <lineage>
        <taxon>Bacteria</taxon>
        <taxon>Bacillati</taxon>
        <taxon>Actinomycetota</taxon>
        <taxon>Actinomycetes</taxon>
        <taxon>Kitasatosporales</taxon>
        <taxon>Streptomycetaceae</taxon>
        <taxon>Streptomyces</taxon>
        <taxon>Streptomyces aurantiacus group</taxon>
    </lineage>
</organism>
<accession>A0ABZ1WQX0</accession>
<dbReference type="Proteomes" id="UP001432168">
    <property type="component" value="Chromosome"/>
</dbReference>
<dbReference type="GO" id="GO:0016301">
    <property type="term" value="F:kinase activity"/>
    <property type="evidence" value="ECO:0007669"/>
    <property type="project" value="UniProtKB-KW"/>
</dbReference>